<dbReference type="InterPro" id="IPR007492">
    <property type="entry name" value="LytTR_DNA-bd_dom"/>
</dbReference>
<evidence type="ECO:0000313" key="5">
    <source>
        <dbReference type="Proteomes" id="UP000007463"/>
    </source>
</evidence>
<dbReference type="HOGENOM" id="CLU_000445_14_1_10"/>
<dbReference type="Pfam" id="PF00072">
    <property type="entry name" value="Response_reg"/>
    <property type="match status" value="1"/>
</dbReference>
<keyword evidence="1" id="KW-0597">Phosphoprotein</keyword>
<protein>
    <submittedName>
        <fullName evidence="4">Two component transcriptional regulator, LytTR family</fullName>
    </submittedName>
</protein>
<dbReference type="OrthoDB" id="2168082at2"/>
<evidence type="ECO:0000313" key="4">
    <source>
        <dbReference type="EMBL" id="AEA44554.1"/>
    </source>
</evidence>
<dbReference type="eggNOG" id="COG3279">
    <property type="taxonomic scope" value="Bacteria"/>
</dbReference>
<dbReference type="RefSeq" id="WP_013687324.1">
    <property type="nucleotide sequence ID" value="NC_015321.1"/>
</dbReference>
<dbReference type="SMART" id="SM00448">
    <property type="entry name" value="REC"/>
    <property type="match status" value="1"/>
</dbReference>
<dbReference type="KEGG" id="fte:Fluta_2570"/>
<dbReference type="SMART" id="SM00850">
    <property type="entry name" value="LytTR"/>
    <property type="match status" value="1"/>
</dbReference>
<feature type="domain" description="HTH LytTR-type" evidence="3">
    <location>
        <begin position="141"/>
        <end position="204"/>
    </location>
</feature>
<dbReference type="Gene3D" id="2.40.50.1020">
    <property type="entry name" value="LytTr DNA-binding domain"/>
    <property type="match status" value="1"/>
</dbReference>
<dbReference type="GO" id="GO:0000156">
    <property type="term" value="F:phosphorelay response regulator activity"/>
    <property type="evidence" value="ECO:0007669"/>
    <property type="project" value="InterPro"/>
</dbReference>
<feature type="domain" description="Response regulatory" evidence="2">
    <location>
        <begin position="2"/>
        <end position="113"/>
    </location>
</feature>
<name>F2IEL5_FLUTR</name>
<dbReference type="GO" id="GO:0003677">
    <property type="term" value="F:DNA binding"/>
    <property type="evidence" value="ECO:0007669"/>
    <property type="project" value="InterPro"/>
</dbReference>
<evidence type="ECO:0000259" key="2">
    <source>
        <dbReference type="PROSITE" id="PS50110"/>
    </source>
</evidence>
<dbReference type="PANTHER" id="PTHR37299">
    <property type="entry name" value="TRANSCRIPTIONAL REGULATOR-RELATED"/>
    <property type="match status" value="1"/>
</dbReference>
<dbReference type="PROSITE" id="PS50110">
    <property type="entry name" value="RESPONSE_REGULATORY"/>
    <property type="match status" value="1"/>
</dbReference>
<dbReference type="PANTHER" id="PTHR37299:SF1">
    <property type="entry name" value="STAGE 0 SPORULATION PROTEIN A HOMOLOG"/>
    <property type="match status" value="1"/>
</dbReference>
<dbReference type="STRING" id="755732.Fluta_2570"/>
<accession>F2IEL5</accession>
<dbReference type="Proteomes" id="UP000007463">
    <property type="component" value="Chromosome"/>
</dbReference>
<feature type="modified residue" description="4-aspartylphosphate" evidence="1">
    <location>
        <position position="53"/>
    </location>
</feature>
<organism evidence="4 5">
    <name type="scientific">Fluviicola taffensis (strain DSM 16823 / NCIMB 13979 / RW262)</name>
    <dbReference type="NCBI Taxonomy" id="755732"/>
    <lineage>
        <taxon>Bacteria</taxon>
        <taxon>Pseudomonadati</taxon>
        <taxon>Bacteroidota</taxon>
        <taxon>Flavobacteriia</taxon>
        <taxon>Flavobacteriales</taxon>
        <taxon>Crocinitomicaceae</taxon>
        <taxon>Fluviicola</taxon>
    </lineage>
</organism>
<dbReference type="Pfam" id="PF04397">
    <property type="entry name" value="LytTR"/>
    <property type="match status" value="1"/>
</dbReference>
<dbReference type="SUPFAM" id="SSF52172">
    <property type="entry name" value="CheY-like"/>
    <property type="match status" value="1"/>
</dbReference>
<evidence type="ECO:0000256" key="1">
    <source>
        <dbReference type="PROSITE-ProRule" id="PRU00169"/>
    </source>
</evidence>
<reference evidence="4 5" key="1">
    <citation type="journal article" date="2011" name="Stand. Genomic Sci.">
        <title>Complete genome sequence of the gliding freshwater bacterium Fluviicola taffensis type strain (RW262).</title>
        <authorList>
            <person name="Woyke T."/>
            <person name="Chertkov O."/>
            <person name="Lapidus A."/>
            <person name="Nolan M."/>
            <person name="Lucas S."/>
            <person name="Del Rio T.G."/>
            <person name="Tice H."/>
            <person name="Cheng J.F."/>
            <person name="Tapia R."/>
            <person name="Han C."/>
            <person name="Goodwin L."/>
            <person name="Pitluck S."/>
            <person name="Liolios K."/>
            <person name="Pagani I."/>
            <person name="Ivanova N."/>
            <person name="Huntemann M."/>
            <person name="Mavromatis K."/>
            <person name="Mikhailova N."/>
            <person name="Pati A."/>
            <person name="Chen A."/>
            <person name="Palaniappan K."/>
            <person name="Land M."/>
            <person name="Hauser L."/>
            <person name="Brambilla E.M."/>
            <person name="Rohde M."/>
            <person name="Mwirichia R."/>
            <person name="Sikorski J."/>
            <person name="Tindall B.J."/>
            <person name="Goker M."/>
            <person name="Bristow J."/>
            <person name="Eisen J.A."/>
            <person name="Markowitz V."/>
            <person name="Hugenholtz P."/>
            <person name="Klenk H.P."/>
            <person name="Kyrpides N.C."/>
        </authorList>
    </citation>
    <scope>NUCLEOTIDE SEQUENCE [LARGE SCALE GENOMIC DNA]</scope>
    <source>
        <strain evidence="5">DSM 16823 / RW262 / RW262</strain>
    </source>
</reference>
<dbReference type="InterPro" id="IPR001789">
    <property type="entry name" value="Sig_transdc_resp-reg_receiver"/>
</dbReference>
<dbReference type="Gene3D" id="3.40.50.2300">
    <property type="match status" value="1"/>
</dbReference>
<dbReference type="InterPro" id="IPR011006">
    <property type="entry name" value="CheY-like_superfamily"/>
</dbReference>
<keyword evidence="5" id="KW-1185">Reference proteome</keyword>
<dbReference type="InterPro" id="IPR046947">
    <property type="entry name" value="LytR-like"/>
</dbReference>
<gene>
    <name evidence="4" type="ordered locus">Fluta_2570</name>
</gene>
<evidence type="ECO:0000259" key="3">
    <source>
        <dbReference type="PROSITE" id="PS50930"/>
    </source>
</evidence>
<sequence length="234" mass="27391">MRYTVIDDNEMDRMIIESFFKQHLDFELFGSFSDPIEAIHQLSNYPPDVLFLDIEMPNLNGIDFLRSLPKPPLCVFITSHPEFALDAFELFALDYILKPLTLDRFEAAVSRIKSFIDIREKALSYEHYLEDDTVIIQEGYNTHRILLSEILYLEALKDYTRIFTKNKSYITLGNISRILESFNTPQFKRVHRSFAINPRYINSIIENNILIGTNQIPIGKTYKSTVSEWKKSSF</sequence>
<reference evidence="5" key="2">
    <citation type="submission" date="2011-02" db="EMBL/GenBank/DDBJ databases">
        <title>The complete genome of Fluviicola taffensis DSM 16823.</title>
        <authorList>
            <consortium name="US DOE Joint Genome Institute (JGI-PGF)"/>
            <person name="Lucas S."/>
            <person name="Copeland A."/>
            <person name="Lapidus A."/>
            <person name="Bruce D."/>
            <person name="Goodwin L."/>
            <person name="Pitluck S."/>
            <person name="Kyrpides N."/>
            <person name="Mavromatis K."/>
            <person name="Ivanova N."/>
            <person name="Mikhailova N."/>
            <person name="Pagani I."/>
            <person name="Chertkov O."/>
            <person name="Detter J.C."/>
            <person name="Han C."/>
            <person name="Tapia R."/>
            <person name="Land M."/>
            <person name="Hauser L."/>
            <person name="Markowitz V."/>
            <person name="Cheng J.-F."/>
            <person name="Hugenholtz P."/>
            <person name="Woyke T."/>
            <person name="Wu D."/>
            <person name="Tindall B."/>
            <person name="Pomrenke H.G."/>
            <person name="Brambilla E."/>
            <person name="Klenk H.-P."/>
            <person name="Eisen J.A."/>
        </authorList>
    </citation>
    <scope>NUCLEOTIDE SEQUENCE [LARGE SCALE GENOMIC DNA]</scope>
    <source>
        <strain evidence="5">DSM 16823 / RW262 / RW262</strain>
    </source>
</reference>
<dbReference type="PROSITE" id="PS50930">
    <property type="entry name" value="HTH_LYTTR"/>
    <property type="match status" value="1"/>
</dbReference>
<dbReference type="AlphaFoldDB" id="F2IEL5"/>
<dbReference type="EMBL" id="CP002542">
    <property type="protein sequence ID" value="AEA44554.1"/>
    <property type="molecule type" value="Genomic_DNA"/>
</dbReference>
<proteinExistence type="predicted"/>